<keyword evidence="4" id="KW-1185">Reference proteome</keyword>
<dbReference type="InterPro" id="IPR029058">
    <property type="entry name" value="AB_hydrolase_fold"/>
</dbReference>
<dbReference type="Gene3D" id="3.40.50.1820">
    <property type="entry name" value="alpha/beta hydrolase"/>
    <property type="match status" value="1"/>
</dbReference>
<keyword evidence="1" id="KW-0378">Hydrolase</keyword>
<dbReference type="AlphaFoldDB" id="A0A7I7QZE7"/>
<dbReference type="SUPFAM" id="SSF53474">
    <property type="entry name" value="alpha/beta-Hydrolases"/>
    <property type="match status" value="1"/>
</dbReference>
<organism evidence="3 4">
    <name type="scientific">Mycolicibacterium sediminis</name>
    <dbReference type="NCBI Taxonomy" id="1286180"/>
    <lineage>
        <taxon>Bacteria</taxon>
        <taxon>Bacillati</taxon>
        <taxon>Actinomycetota</taxon>
        <taxon>Actinomycetes</taxon>
        <taxon>Mycobacteriales</taxon>
        <taxon>Mycobacteriaceae</taxon>
        <taxon>Mycolicibacterium</taxon>
    </lineage>
</organism>
<protein>
    <submittedName>
        <fullName evidence="3">Esterase</fullName>
    </submittedName>
</protein>
<dbReference type="RefSeq" id="WP_163801208.1">
    <property type="nucleotide sequence ID" value="NZ_AP022588.1"/>
</dbReference>
<accession>A0A7I7QZE7</accession>
<dbReference type="Proteomes" id="UP000467193">
    <property type="component" value="Chromosome"/>
</dbReference>
<dbReference type="InterPro" id="IPR050300">
    <property type="entry name" value="GDXG_lipolytic_enzyme"/>
</dbReference>
<evidence type="ECO:0000313" key="4">
    <source>
        <dbReference type="Proteomes" id="UP000467193"/>
    </source>
</evidence>
<dbReference type="GO" id="GO:0016787">
    <property type="term" value="F:hydrolase activity"/>
    <property type="evidence" value="ECO:0007669"/>
    <property type="project" value="UniProtKB-KW"/>
</dbReference>
<evidence type="ECO:0000313" key="3">
    <source>
        <dbReference type="EMBL" id="BBY31773.1"/>
    </source>
</evidence>
<dbReference type="Pfam" id="PF07859">
    <property type="entry name" value="Abhydrolase_3"/>
    <property type="match status" value="1"/>
</dbReference>
<evidence type="ECO:0000256" key="1">
    <source>
        <dbReference type="ARBA" id="ARBA00022801"/>
    </source>
</evidence>
<sequence>MTAEAPGLVLDPAVTDLLESISTRGTAWSDLQDAPDGTGTVDEWVDVAAGEYGMIGVRVVRPSHVAGPLPAVVYLHGDGWAVGDSRSHARIVSRLAVGTPAALIVPEFAPSPAARHPVALEQAYAAVRWIHQAGARHGLDPRRVAVAGDSTGATLGICLVLLSLRRNEFRVAQLVAITPVIDPALDTPSAEEFAEGYLLHRDHLLAHWDGYLGDGDRTDPTISALHASAADLAKFPPTLVITAEADVARDEGEAFAARLRQEGVTTTAVRYEGTIHGFPVLDALARSSAARAATAQAVAALATALHGIRT</sequence>
<evidence type="ECO:0000259" key="2">
    <source>
        <dbReference type="Pfam" id="PF07859"/>
    </source>
</evidence>
<dbReference type="EMBL" id="AP022588">
    <property type="protein sequence ID" value="BBY31773.1"/>
    <property type="molecule type" value="Genomic_DNA"/>
</dbReference>
<gene>
    <name evidence="3" type="primary">aes_1</name>
    <name evidence="3" type="ORF">MSEDJ_58690</name>
</gene>
<feature type="domain" description="Alpha/beta hydrolase fold-3" evidence="2">
    <location>
        <begin position="72"/>
        <end position="278"/>
    </location>
</feature>
<dbReference type="KEGG" id="msei:MSEDJ_58690"/>
<dbReference type="PANTHER" id="PTHR48081:SF8">
    <property type="entry name" value="ALPHA_BETA HYDROLASE FOLD-3 DOMAIN-CONTAINING PROTEIN-RELATED"/>
    <property type="match status" value="1"/>
</dbReference>
<dbReference type="InterPro" id="IPR013094">
    <property type="entry name" value="AB_hydrolase_3"/>
</dbReference>
<dbReference type="PANTHER" id="PTHR48081">
    <property type="entry name" value="AB HYDROLASE SUPERFAMILY PROTEIN C4A8.06C"/>
    <property type="match status" value="1"/>
</dbReference>
<proteinExistence type="predicted"/>
<name>A0A7I7QZE7_9MYCO</name>
<reference evidence="3 4" key="1">
    <citation type="journal article" date="2019" name="Emerg. Microbes Infect.">
        <title>Comprehensive subspecies identification of 175 nontuberculous mycobacteria species based on 7547 genomic profiles.</title>
        <authorList>
            <person name="Matsumoto Y."/>
            <person name="Kinjo T."/>
            <person name="Motooka D."/>
            <person name="Nabeya D."/>
            <person name="Jung N."/>
            <person name="Uechi K."/>
            <person name="Horii T."/>
            <person name="Iida T."/>
            <person name="Fujita J."/>
            <person name="Nakamura S."/>
        </authorList>
    </citation>
    <scope>NUCLEOTIDE SEQUENCE [LARGE SCALE GENOMIC DNA]</scope>
    <source>
        <strain evidence="3 4">JCM 17899</strain>
    </source>
</reference>